<dbReference type="AlphaFoldDB" id="A0A1H9H122"/>
<proteinExistence type="predicted"/>
<name>A0A1H9H122_9HYPH</name>
<sequence length="167" mass="17948">MMYRTLLIGALSLFSATAAFAQTPTSLGTFNDWTAWTYAGKKGKVCYVHAVPKTKAPDGLNHGDVSFFIRRSPADKIQSESNFVVGYPFKENSTVTADIDGKKFTMFTQGDSAWLLNAGEEPQLVAGMKAGKKLIMSGQSGRGNPTTYTFSLSGLTAALSKINGECK</sequence>
<reference evidence="2 3" key="1">
    <citation type="submission" date="2016-10" db="EMBL/GenBank/DDBJ databases">
        <authorList>
            <person name="de Groot N.N."/>
        </authorList>
    </citation>
    <scope>NUCLEOTIDE SEQUENCE [LARGE SCALE GENOMIC DNA]</scope>
    <source>
        <strain evidence="2 3">A52C2</strain>
    </source>
</reference>
<organism evidence="2 3">
    <name type="scientific">Faunimonas pinastri</name>
    <dbReference type="NCBI Taxonomy" id="1855383"/>
    <lineage>
        <taxon>Bacteria</taxon>
        <taxon>Pseudomonadati</taxon>
        <taxon>Pseudomonadota</taxon>
        <taxon>Alphaproteobacteria</taxon>
        <taxon>Hyphomicrobiales</taxon>
        <taxon>Afifellaceae</taxon>
        <taxon>Faunimonas</taxon>
    </lineage>
</organism>
<dbReference type="InterPro" id="IPR010642">
    <property type="entry name" value="Invasion_prot_B"/>
</dbReference>
<evidence type="ECO:0000256" key="1">
    <source>
        <dbReference type="SAM" id="SignalP"/>
    </source>
</evidence>
<evidence type="ECO:0000313" key="3">
    <source>
        <dbReference type="Proteomes" id="UP000199647"/>
    </source>
</evidence>
<dbReference type="InterPro" id="IPR038696">
    <property type="entry name" value="IalB_sf"/>
</dbReference>
<gene>
    <name evidence="2" type="ORF">SAMN05216548_105212</name>
</gene>
<accession>A0A1H9H122</accession>
<evidence type="ECO:0000313" key="2">
    <source>
        <dbReference type="EMBL" id="SEQ56031.1"/>
    </source>
</evidence>
<dbReference type="STRING" id="1855383.SAMN05216548_105212"/>
<protein>
    <submittedName>
        <fullName evidence="2">Uncharacterized protein</fullName>
    </submittedName>
</protein>
<keyword evidence="1" id="KW-0732">Signal</keyword>
<feature type="signal peptide" evidence="1">
    <location>
        <begin position="1"/>
        <end position="21"/>
    </location>
</feature>
<dbReference type="RefSeq" id="WP_092496339.1">
    <property type="nucleotide sequence ID" value="NZ_FOFG01000005.1"/>
</dbReference>
<dbReference type="OrthoDB" id="9806572at2"/>
<dbReference type="Proteomes" id="UP000199647">
    <property type="component" value="Unassembled WGS sequence"/>
</dbReference>
<feature type="chain" id="PRO_5011755222" evidence="1">
    <location>
        <begin position="22"/>
        <end position="167"/>
    </location>
</feature>
<dbReference type="EMBL" id="FOFG01000005">
    <property type="protein sequence ID" value="SEQ56031.1"/>
    <property type="molecule type" value="Genomic_DNA"/>
</dbReference>
<dbReference type="Pfam" id="PF06776">
    <property type="entry name" value="IalB"/>
    <property type="match status" value="1"/>
</dbReference>
<dbReference type="Gene3D" id="2.60.40.1880">
    <property type="entry name" value="Invasion associated locus B (IalB) protein"/>
    <property type="match status" value="1"/>
</dbReference>
<keyword evidence="3" id="KW-1185">Reference proteome</keyword>